<dbReference type="Proteomes" id="UP000316343">
    <property type="component" value="Unassembled WGS sequence"/>
</dbReference>
<evidence type="ECO:0000313" key="4">
    <source>
        <dbReference type="Proteomes" id="UP000316343"/>
    </source>
</evidence>
<evidence type="ECO:0000313" key="3">
    <source>
        <dbReference type="EMBL" id="TRD12248.1"/>
    </source>
</evidence>
<dbReference type="Gene3D" id="1.10.40.110">
    <property type="match status" value="1"/>
</dbReference>
<name>A0A547PDN2_9SPHN</name>
<dbReference type="Gene3D" id="3.40.30.10">
    <property type="entry name" value="Glutaredoxin"/>
    <property type="match status" value="1"/>
</dbReference>
<dbReference type="RefSeq" id="WP_142788521.1">
    <property type="nucleotide sequence ID" value="NZ_VHJK01000001.1"/>
</dbReference>
<dbReference type="AlphaFoldDB" id="A0A547PDN2"/>
<comment type="caution">
    <text evidence="3">The sequence shown here is derived from an EMBL/GenBank/DDBJ whole genome shotgun (WGS) entry which is preliminary data.</text>
</comment>
<keyword evidence="3" id="KW-0413">Isomerase</keyword>
<dbReference type="InterPro" id="IPR012336">
    <property type="entry name" value="Thioredoxin-like_fold"/>
</dbReference>
<dbReference type="Pfam" id="PF13462">
    <property type="entry name" value="Thioredoxin_4"/>
    <property type="match status" value="1"/>
</dbReference>
<feature type="domain" description="Thioredoxin-like fold" evidence="2">
    <location>
        <begin position="51"/>
        <end position="241"/>
    </location>
</feature>
<feature type="chain" id="PRO_5022201008" evidence="1">
    <location>
        <begin position="25"/>
        <end position="259"/>
    </location>
</feature>
<proteinExistence type="predicted"/>
<dbReference type="OrthoDB" id="8478320at2"/>
<keyword evidence="4" id="KW-1185">Reference proteome</keyword>
<evidence type="ECO:0000259" key="2">
    <source>
        <dbReference type="Pfam" id="PF13462"/>
    </source>
</evidence>
<protein>
    <submittedName>
        <fullName evidence="3">Protein-disulfide isomerase</fullName>
    </submittedName>
</protein>
<accession>A0A547PDN2</accession>
<dbReference type="EMBL" id="VHJK01000001">
    <property type="protein sequence ID" value="TRD12248.1"/>
    <property type="molecule type" value="Genomic_DNA"/>
</dbReference>
<dbReference type="SUPFAM" id="SSF52833">
    <property type="entry name" value="Thioredoxin-like"/>
    <property type="match status" value="1"/>
</dbReference>
<dbReference type="GO" id="GO:0016853">
    <property type="term" value="F:isomerase activity"/>
    <property type="evidence" value="ECO:0007669"/>
    <property type="project" value="UniProtKB-KW"/>
</dbReference>
<feature type="signal peptide" evidence="1">
    <location>
        <begin position="1"/>
        <end position="24"/>
    </location>
</feature>
<keyword evidence="1" id="KW-0732">Signal</keyword>
<reference evidence="3 4" key="1">
    <citation type="submission" date="2019-06" db="EMBL/GenBank/DDBJ databases">
        <title>Erythrobacter insulae sp. nov., isolated from a tidal flat.</title>
        <authorList>
            <person name="Yoon J.-H."/>
        </authorList>
    </citation>
    <scope>NUCLEOTIDE SEQUENCE [LARGE SCALE GENOMIC DNA]</scope>
    <source>
        <strain evidence="3 4">JBTF-M21</strain>
    </source>
</reference>
<gene>
    <name evidence="3" type="ORF">FGU71_10500</name>
</gene>
<dbReference type="InterPro" id="IPR036249">
    <property type="entry name" value="Thioredoxin-like_sf"/>
</dbReference>
<sequence>MKAVFSALALAALSVSALSVSATAQNLSKPDSEFKGTANNKAWHATVKRTDRGHIIGNPDAKSHLIVFTSYACEGCHTFAFRGDPELDYALIAPGLLSVEIRQRINHPVDMPMSLLSRCGAPEKFKVNHAMFMRYQPKWQERWENAGAFARQAWSRDTHAARSGLSNTLRLNEMMDRRRGYSQMDLQRCLTDRTAIATLRANSAADTTEFGLPGGKLGFAVPHFVLDGELLEGVNSWAELYPILANRFKPEPEADFQFQ</sequence>
<evidence type="ECO:0000256" key="1">
    <source>
        <dbReference type="SAM" id="SignalP"/>
    </source>
</evidence>
<organism evidence="3 4">
    <name type="scientific">Erythrobacter insulae</name>
    <dbReference type="NCBI Taxonomy" id="2584124"/>
    <lineage>
        <taxon>Bacteria</taxon>
        <taxon>Pseudomonadati</taxon>
        <taxon>Pseudomonadota</taxon>
        <taxon>Alphaproteobacteria</taxon>
        <taxon>Sphingomonadales</taxon>
        <taxon>Erythrobacteraceae</taxon>
        <taxon>Erythrobacter/Porphyrobacter group</taxon>
        <taxon>Erythrobacter</taxon>
    </lineage>
</organism>